<dbReference type="AlphaFoldDB" id="C0D0G4"/>
<dbReference type="HOGENOM" id="CLU_2927853_0_0_9"/>
<keyword evidence="1" id="KW-1133">Transmembrane helix</keyword>
<accession>C0D0G4</accession>
<feature type="non-terminal residue" evidence="2">
    <location>
        <position position="1"/>
    </location>
</feature>
<gene>
    <name evidence="2" type="ORF">CLOSTASPAR_02750</name>
</gene>
<keyword evidence="1" id="KW-0472">Membrane</keyword>
<organism evidence="2 3">
    <name type="scientific">[Clostridium] asparagiforme DSM 15981</name>
    <dbReference type="NCBI Taxonomy" id="518636"/>
    <lineage>
        <taxon>Bacteria</taxon>
        <taxon>Bacillati</taxon>
        <taxon>Bacillota</taxon>
        <taxon>Clostridia</taxon>
        <taxon>Lachnospirales</taxon>
        <taxon>Lachnospiraceae</taxon>
        <taxon>Enterocloster</taxon>
    </lineage>
</organism>
<evidence type="ECO:0000256" key="1">
    <source>
        <dbReference type="SAM" id="Phobius"/>
    </source>
</evidence>
<reference evidence="2 3" key="1">
    <citation type="submission" date="2009-01" db="EMBL/GenBank/DDBJ databases">
        <authorList>
            <person name="Fulton L."/>
            <person name="Clifton S."/>
            <person name="Fulton B."/>
            <person name="Xu J."/>
            <person name="Minx P."/>
            <person name="Pepin K.H."/>
            <person name="Johnson M."/>
            <person name="Bhonagiri V."/>
            <person name="Nash W.E."/>
            <person name="Mardis E.R."/>
            <person name="Wilson R.K."/>
        </authorList>
    </citation>
    <scope>NUCLEOTIDE SEQUENCE [LARGE SCALE GENOMIC DNA]</scope>
    <source>
        <strain evidence="2 3">DSM 15981</strain>
    </source>
</reference>
<reference evidence="2 3" key="2">
    <citation type="submission" date="2009-02" db="EMBL/GenBank/DDBJ databases">
        <title>Draft genome sequence of Clostridium asparagiforme (DSM 15981).</title>
        <authorList>
            <person name="Sudarsanam P."/>
            <person name="Ley R."/>
            <person name="Guruge J."/>
            <person name="Turnbaugh P.J."/>
            <person name="Mahowald M."/>
            <person name="Liep D."/>
            <person name="Gordon J."/>
        </authorList>
    </citation>
    <scope>NUCLEOTIDE SEQUENCE [LARGE SCALE GENOMIC DNA]</scope>
    <source>
        <strain evidence="2 3">DSM 15981</strain>
    </source>
</reference>
<evidence type="ECO:0000313" key="2">
    <source>
        <dbReference type="EMBL" id="EEG55164.1"/>
    </source>
</evidence>
<sequence length="60" mass="6771">APQDGQNLALSFIWAPHFLQYFIILFLRSIKTSFHAPQTDCGRDAVPRLPAPVRPAPVRQ</sequence>
<proteinExistence type="predicted"/>
<protein>
    <submittedName>
        <fullName evidence="2">Uncharacterized protein</fullName>
    </submittedName>
</protein>
<evidence type="ECO:0000313" key="3">
    <source>
        <dbReference type="Proteomes" id="UP000004756"/>
    </source>
</evidence>
<comment type="caution">
    <text evidence="2">The sequence shown here is derived from an EMBL/GenBank/DDBJ whole genome shotgun (WGS) entry which is preliminary data.</text>
</comment>
<name>C0D0G4_9FIRM</name>
<feature type="transmembrane region" description="Helical" evidence="1">
    <location>
        <begin position="6"/>
        <end position="27"/>
    </location>
</feature>
<keyword evidence="3" id="KW-1185">Reference proteome</keyword>
<keyword evidence="1" id="KW-0812">Transmembrane</keyword>
<dbReference type="Proteomes" id="UP000004756">
    <property type="component" value="Unassembled WGS sequence"/>
</dbReference>
<dbReference type="EMBL" id="ACCJ01000168">
    <property type="protein sequence ID" value="EEG55164.1"/>
    <property type="molecule type" value="Genomic_DNA"/>
</dbReference>